<sequence>MPGRTYGSRQTKAMCERAAEQRTPSAARENGGCQQLTSSAGVSRTAVVGSWDGQSRNTKHKSRTKRTVNIERGPELNLLCRILSQTPNSTSNQQHPKQPPKRGDGGLVRGMRYERRSKIRISNNTLYENSSRHERRLPLLHVRIGITAGLLVPGLRLLHHHHHNQAGPGERSPGQPQHANSMVKHTAG</sequence>
<protein>
    <submittedName>
        <fullName evidence="2">Uncharacterized protein</fullName>
    </submittedName>
</protein>
<feature type="region of interest" description="Disordered" evidence="1">
    <location>
        <begin position="161"/>
        <end position="188"/>
    </location>
</feature>
<reference evidence="2" key="2">
    <citation type="submission" date="2023-05" db="EMBL/GenBank/DDBJ databases">
        <authorList>
            <consortium name="Lawrence Berkeley National Laboratory"/>
            <person name="Steindorff A."/>
            <person name="Hensen N."/>
            <person name="Bonometti L."/>
            <person name="Westerberg I."/>
            <person name="Brannstrom I.O."/>
            <person name="Guillou S."/>
            <person name="Cros-Aarteil S."/>
            <person name="Calhoun S."/>
            <person name="Haridas S."/>
            <person name="Kuo A."/>
            <person name="Mondo S."/>
            <person name="Pangilinan J."/>
            <person name="Riley R."/>
            <person name="Labutti K."/>
            <person name="Andreopoulos B."/>
            <person name="Lipzen A."/>
            <person name="Chen C."/>
            <person name="Yanf M."/>
            <person name="Daum C."/>
            <person name="Ng V."/>
            <person name="Clum A."/>
            <person name="Ohm R."/>
            <person name="Martin F."/>
            <person name="Silar P."/>
            <person name="Natvig D."/>
            <person name="Lalanne C."/>
            <person name="Gautier V."/>
            <person name="Ament-Velasquez S.L."/>
            <person name="Kruys A."/>
            <person name="Hutchinson M.I."/>
            <person name="Powell A.J."/>
            <person name="Barry K."/>
            <person name="Miller A.N."/>
            <person name="Grigoriev I.V."/>
            <person name="Debuchy R."/>
            <person name="Gladieux P."/>
            <person name="Thoren M.H."/>
            <person name="Johannesson H."/>
        </authorList>
    </citation>
    <scope>NUCLEOTIDE SEQUENCE</scope>
    <source>
        <strain evidence="2">CBS 123565</strain>
    </source>
</reference>
<organism evidence="2 3">
    <name type="scientific">Trichocladium antarcticum</name>
    <dbReference type="NCBI Taxonomy" id="1450529"/>
    <lineage>
        <taxon>Eukaryota</taxon>
        <taxon>Fungi</taxon>
        <taxon>Dikarya</taxon>
        <taxon>Ascomycota</taxon>
        <taxon>Pezizomycotina</taxon>
        <taxon>Sordariomycetes</taxon>
        <taxon>Sordariomycetidae</taxon>
        <taxon>Sordariales</taxon>
        <taxon>Chaetomiaceae</taxon>
        <taxon>Trichocladium</taxon>
    </lineage>
</organism>
<accession>A0AAN6UPM5</accession>
<evidence type="ECO:0000256" key="1">
    <source>
        <dbReference type="SAM" id="MobiDB-lite"/>
    </source>
</evidence>
<dbReference type="Proteomes" id="UP001304895">
    <property type="component" value="Unassembled WGS sequence"/>
</dbReference>
<evidence type="ECO:0000313" key="3">
    <source>
        <dbReference type="Proteomes" id="UP001304895"/>
    </source>
</evidence>
<evidence type="ECO:0000313" key="2">
    <source>
        <dbReference type="EMBL" id="KAK4136619.1"/>
    </source>
</evidence>
<feature type="compositionally biased region" description="Polar residues" evidence="1">
    <location>
        <begin position="86"/>
        <end position="96"/>
    </location>
</feature>
<name>A0AAN6UPM5_9PEZI</name>
<dbReference type="AlphaFoldDB" id="A0AAN6UPM5"/>
<dbReference type="EMBL" id="MU853403">
    <property type="protein sequence ID" value="KAK4136619.1"/>
    <property type="molecule type" value="Genomic_DNA"/>
</dbReference>
<feature type="region of interest" description="Disordered" evidence="1">
    <location>
        <begin position="1"/>
        <end position="41"/>
    </location>
</feature>
<gene>
    <name evidence="2" type="ORF">BT67DRAFT_439619</name>
</gene>
<feature type="compositionally biased region" description="Polar residues" evidence="1">
    <location>
        <begin position="32"/>
        <end position="41"/>
    </location>
</feature>
<feature type="region of interest" description="Disordered" evidence="1">
    <location>
        <begin position="86"/>
        <end position="108"/>
    </location>
</feature>
<reference evidence="2" key="1">
    <citation type="journal article" date="2023" name="Mol. Phylogenet. Evol.">
        <title>Genome-scale phylogeny and comparative genomics of the fungal order Sordariales.</title>
        <authorList>
            <person name="Hensen N."/>
            <person name="Bonometti L."/>
            <person name="Westerberg I."/>
            <person name="Brannstrom I.O."/>
            <person name="Guillou S."/>
            <person name="Cros-Aarteil S."/>
            <person name="Calhoun S."/>
            <person name="Haridas S."/>
            <person name="Kuo A."/>
            <person name="Mondo S."/>
            <person name="Pangilinan J."/>
            <person name="Riley R."/>
            <person name="LaButti K."/>
            <person name="Andreopoulos B."/>
            <person name="Lipzen A."/>
            <person name="Chen C."/>
            <person name="Yan M."/>
            <person name="Daum C."/>
            <person name="Ng V."/>
            <person name="Clum A."/>
            <person name="Steindorff A."/>
            <person name="Ohm R.A."/>
            <person name="Martin F."/>
            <person name="Silar P."/>
            <person name="Natvig D.O."/>
            <person name="Lalanne C."/>
            <person name="Gautier V."/>
            <person name="Ament-Velasquez S.L."/>
            <person name="Kruys A."/>
            <person name="Hutchinson M.I."/>
            <person name="Powell A.J."/>
            <person name="Barry K."/>
            <person name="Miller A.N."/>
            <person name="Grigoriev I.V."/>
            <person name="Debuchy R."/>
            <person name="Gladieux P."/>
            <person name="Hiltunen Thoren M."/>
            <person name="Johannesson H."/>
        </authorList>
    </citation>
    <scope>NUCLEOTIDE SEQUENCE</scope>
    <source>
        <strain evidence="2">CBS 123565</strain>
    </source>
</reference>
<comment type="caution">
    <text evidence="2">The sequence shown here is derived from an EMBL/GenBank/DDBJ whole genome shotgun (WGS) entry which is preliminary data.</text>
</comment>
<proteinExistence type="predicted"/>
<keyword evidence="3" id="KW-1185">Reference proteome</keyword>